<evidence type="ECO:0000256" key="5">
    <source>
        <dbReference type="ARBA" id="ARBA00023136"/>
    </source>
</evidence>
<dbReference type="OrthoDB" id="9816067at2"/>
<comment type="similarity">
    <text evidence="2">Belongs to the GerABKC lipoprotein family.</text>
</comment>
<dbReference type="KEGG" id="hhw:NCTC503_01742"/>
<evidence type="ECO:0000313" key="10">
    <source>
        <dbReference type="EMBL" id="VTQ91108.1"/>
    </source>
</evidence>
<dbReference type="AlphaFoldDB" id="A0A4U9RII6"/>
<dbReference type="InterPro" id="IPR057336">
    <property type="entry name" value="GerAC_N"/>
</dbReference>
<evidence type="ECO:0000259" key="8">
    <source>
        <dbReference type="Pfam" id="PF05504"/>
    </source>
</evidence>
<organism evidence="10 11">
    <name type="scientific">Hathewaya histolytica</name>
    <name type="common">Clostridium histolyticum</name>
    <dbReference type="NCBI Taxonomy" id="1498"/>
    <lineage>
        <taxon>Bacteria</taxon>
        <taxon>Bacillati</taxon>
        <taxon>Bacillota</taxon>
        <taxon>Clostridia</taxon>
        <taxon>Eubacteriales</taxon>
        <taxon>Clostridiaceae</taxon>
        <taxon>Hathewaya</taxon>
    </lineage>
</organism>
<evidence type="ECO:0000256" key="4">
    <source>
        <dbReference type="ARBA" id="ARBA00022729"/>
    </source>
</evidence>
<dbReference type="PROSITE" id="PS51257">
    <property type="entry name" value="PROKAR_LIPOPROTEIN"/>
    <property type="match status" value="1"/>
</dbReference>
<keyword evidence="5" id="KW-0472">Membrane</keyword>
<evidence type="ECO:0000259" key="9">
    <source>
        <dbReference type="Pfam" id="PF25198"/>
    </source>
</evidence>
<keyword evidence="6" id="KW-0564">Palmitate</keyword>
<sequence>MKKYINKIITLFILICISTVFTGCWDYSEITDFKYVAGMAVDRDKKTEEYILTMEVLDASPDGKSITSSMVQSRGKTIHSALREAIKNTGNMMQLSHAKLFIVSKDIAEEGIIPVLDLINRDVEVRNDMWVLISKDKTAGEILTQDKNENKILSYDLASAAKSSNEIGEYKSIEVFRLIDYISTKGISAAVPMISTVKDGGKPTVEIFGTAVFKGDKMIGELDKGENLIFQILKEDNVKFVYPIVLGENQAVSLEIMKVSKKYNISKEKNIPSLDMYIDMDVALSELAETGINYIAKEDREKLKVGAEKVIEAQSNALIKKLQNEYKSDIIGFGSIFKKKAPKEWEKASGNWSETFQNIDINVFVNLNIKYSGLTNKNIEIGD</sequence>
<evidence type="ECO:0000256" key="1">
    <source>
        <dbReference type="ARBA" id="ARBA00004635"/>
    </source>
</evidence>
<proteinExistence type="inferred from homology"/>
<keyword evidence="4" id="KW-0732">Signal</keyword>
<evidence type="ECO:0000256" key="7">
    <source>
        <dbReference type="ARBA" id="ARBA00023288"/>
    </source>
</evidence>
<dbReference type="InterPro" id="IPR008844">
    <property type="entry name" value="Spore_GerAC-like"/>
</dbReference>
<dbReference type="PANTHER" id="PTHR35789">
    <property type="entry name" value="SPORE GERMINATION PROTEIN B3"/>
    <property type="match status" value="1"/>
</dbReference>
<keyword evidence="3" id="KW-0309">Germination</keyword>
<dbReference type="GO" id="GO:0009847">
    <property type="term" value="P:spore germination"/>
    <property type="evidence" value="ECO:0007669"/>
    <property type="project" value="InterPro"/>
</dbReference>
<keyword evidence="7" id="KW-0449">Lipoprotein</keyword>
<evidence type="ECO:0000256" key="6">
    <source>
        <dbReference type="ARBA" id="ARBA00023139"/>
    </source>
</evidence>
<protein>
    <submittedName>
        <fullName evidence="10">Spore germination protein KC</fullName>
    </submittedName>
</protein>
<accession>A0A4U9RII6</accession>
<reference evidence="10 11" key="1">
    <citation type="submission" date="2019-05" db="EMBL/GenBank/DDBJ databases">
        <authorList>
            <consortium name="Pathogen Informatics"/>
        </authorList>
    </citation>
    <scope>NUCLEOTIDE SEQUENCE [LARGE SCALE GENOMIC DNA]</scope>
    <source>
        <strain evidence="10 11">NCTC503</strain>
    </source>
</reference>
<comment type="subcellular location">
    <subcellularLocation>
        <location evidence="1">Membrane</location>
        <topology evidence="1">Lipid-anchor</topology>
    </subcellularLocation>
</comment>
<name>A0A4U9RII6_HATHI</name>
<dbReference type="Pfam" id="PF05504">
    <property type="entry name" value="Spore_GerAC"/>
    <property type="match status" value="1"/>
</dbReference>
<dbReference type="InterPro" id="IPR038501">
    <property type="entry name" value="Spore_GerAC_C_sf"/>
</dbReference>
<dbReference type="Pfam" id="PF25198">
    <property type="entry name" value="Spore_GerAC_N"/>
    <property type="match status" value="1"/>
</dbReference>
<dbReference type="GO" id="GO:0016020">
    <property type="term" value="C:membrane"/>
    <property type="evidence" value="ECO:0007669"/>
    <property type="project" value="UniProtKB-SubCell"/>
</dbReference>
<evidence type="ECO:0000256" key="3">
    <source>
        <dbReference type="ARBA" id="ARBA00022544"/>
    </source>
</evidence>
<dbReference type="EMBL" id="LR590481">
    <property type="protein sequence ID" value="VTQ91108.1"/>
    <property type="molecule type" value="Genomic_DNA"/>
</dbReference>
<evidence type="ECO:0000313" key="11">
    <source>
        <dbReference type="Proteomes" id="UP000308489"/>
    </source>
</evidence>
<feature type="domain" description="Spore germination protein N-terminal" evidence="9">
    <location>
        <begin position="26"/>
        <end position="195"/>
    </location>
</feature>
<dbReference type="Gene3D" id="3.30.300.210">
    <property type="entry name" value="Nutrient germinant receptor protein C, domain 3"/>
    <property type="match status" value="1"/>
</dbReference>
<feature type="domain" description="Spore germination GerAC-like C-terminal" evidence="8">
    <location>
        <begin position="209"/>
        <end position="373"/>
    </location>
</feature>
<dbReference type="NCBIfam" id="TIGR02887">
    <property type="entry name" value="spore_ger_x_C"/>
    <property type="match status" value="1"/>
</dbReference>
<dbReference type="PANTHER" id="PTHR35789:SF1">
    <property type="entry name" value="SPORE GERMINATION PROTEIN B3"/>
    <property type="match status" value="1"/>
</dbReference>
<dbReference type="RefSeq" id="WP_138210362.1">
    <property type="nucleotide sequence ID" value="NZ_CBCRUQ010000005.1"/>
</dbReference>
<dbReference type="InterPro" id="IPR046953">
    <property type="entry name" value="Spore_GerAC-like_C"/>
</dbReference>
<gene>
    <name evidence="10" type="primary">gerBC_1</name>
    <name evidence="10" type="ORF">NCTC503_01742</name>
</gene>
<keyword evidence="11" id="KW-1185">Reference proteome</keyword>
<dbReference type="Proteomes" id="UP000308489">
    <property type="component" value="Chromosome 1"/>
</dbReference>
<evidence type="ECO:0000256" key="2">
    <source>
        <dbReference type="ARBA" id="ARBA00007886"/>
    </source>
</evidence>